<protein>
    <submittedName>
        <fullName evidence="2">Uncharacterized protein</fullName>
    </submittedName>
</protein>
<accession>A0A318THQ2</accession>
<dbReference type="RefSeq" id="WP_110750775.1">
    <property type="nucleotide sequence ID" value="NZ_QJTF01000007.1"/>
</dbReference>
<name>A0A318THQ2_9HYPH</name>
<organism evidence="2 3">
    <name type="scientific">Phyllobacterium leguminum</name>
    <dbReference type="NCBI Taxonomy" id="314237"/>
    <lineage>
        <taxon>Bacteria</taxon>
        <taxon>Pseudomonadati</taxon>
        <taxon>Pseudomonadota</taxon>
        <taxon>Alphaproteobacteria</taxon>
        <taxon>Hyphomicrobiales</taxon>
        <taxon>Phyllobacteriaceae</taxon>
        <taxon>Phyllobacterium</taxon>
    </lineage>
</organism>
<dbReference type="EMBL" id="QJTF01000007">
    <property type="protein sequence ID" value="PYE88428.1"/>
    <property type="molecule type" value="Genomic_DNA"/>
</dbReference>
<evidence type="ECO:0000313" key="3">
    <source>
        <dbReference type="Proteomes" id="UP000247454"/>
    </source>
</evidence>
<comment type="caution">
    <text evidence="2">The sequence shown here is derived from an EMBL/GenBank/DDBJ whole genome shotgun (WGS) entry which is preliminary data.</text>
</comment>
<keyword evidence="3" id="KW-1185">Reference proteome</keyword>
<keyword evidence="1" id="KW-0472">Membrane</keyword>
<reference evidence="2 3" key="1">
    <citation type="submission" date="2018-06" db="EMBL/GenBank/DDBJ databases">
        <title>Genomic Encyclopedia of Type Strains, Phase III (KMG-III): the genomes of soil and plant-associated and newly described type strains.</title>
        <authorList>
            <person name="Whitman W."/>
        </authorList>
    </citation>
    <scope>NUCLEOTIDE SEQUENCE [LARGE SCALE GENOMIC DNA]</scope>
    <source>
        <strain evidence="2 3">ORS 1419</strain>
    </source>
</reference>
<gene>
    <name evidence="2" type="ORF">C7477_10770</name>
</gene>
<dbReference type="Proteomes" id="UP000247454">
    <property type="component" value="Unassembled WGS sequence"/>
</dbReference>
<evidence type="ECO:0000313" key="2">
    <source>
        <dbReference type="EMBL" id="PYE88428.1"/>
    </source>
</evidence>
<keyword evidence="1" id="KW-0812">Transmembrane</keyword>
<proteinExistence type="predicted"/>
<evidence type="ECO:0000256" key="1">
    <source>
        <dbReference type="SAM" id="Phobius"/>
    </source>
</evidence>
<dbReference type="AlphaFoldDB" id="A0A318THQ2"/>
<keyword evidence="1" id="KW-1133">Transmembrane helix</keyword>
<feature type="transmembrane region" description="Helical" evidence="1">
    <location>
        <begin position="12"/>
        <end position="37"/>
    </location>
</feature>
<sequence>MIAKTTIARASMSAAILLRMVFFVIVLIGPIGAFAALHANSDPDNHRAGLVLFVSLERAG</sequence>